<comment type="caution">
    <text evidence="2">The sequence shown here is derived from an EMBL/GenBank/DDBJ whole genome shotgun (WGS) entry which is preliminary data.</text>
</comment>
<sequence length="76" mass="7880">MPVPESPIRQSGCPALTQDGSERVPADPLANGAACCAASSDVDRASVLDQAADRDGSNVAGRRKRQSQGEADVDQR</sequence>
<organism evidence="2 3">
    <name type="scientific">Streptomyces pacificus</name>
    <dbReference type="NCBI Taxonomy" id="2705029"/>
    <lineage>
        <taxon>Bacteria</taxon>
        <taxon>Bacillati</taxon>
        <taxon>Actinomycetota</taxon>
        <taxon>Actinomycetes</taxon>
        <taxon>Kitasatosporales</taxon>
        <taxon>Streptomycetaceae</taxon>
        <taxon>Streptomyces</taxon>
    </lineage>
</organism>
<evidence type="ECO:0000256" key="1">
    <source>
        <dbReference type="SAM" id="MobiDB-lite"/>
    </source>
</evidence>
<feature type="region of interest" description="Disordered" evidence="1">
    <location>
        <begin position="1"/>
        <end position="26"/>
    </location>
</feature>
<dbReference type="EMBL" id="BLLG01000012">
    <property type="protein sequence ID" value="GFH37850.1"/>
    <property type="molecule type" value="Genomic_DNA"/>
</dbReference>
<feature type="region of interest" description="Disordered" evidence="1">
    <location>
        <begin position="50"/>
        <end position="76"/>
    </location>
</feature>
<dbReference type="Proteomes" id="UP000484988">
    <property type="component" value="Unassembled WGS sequence"/>
</dbReference>
<evidence type="ECO:0000313" key="2">
    <source>
        <dbReference type="EMBL" id="GFH37850.1"/>
    </source>
</evidence>
<reference evidence="2 3" key="1">
    <citation type="submission" date="2020-02" db="EMBL/GenBank/DDBJ databases">
        <title>Whole Genome Shotgun Sequence of Streptomyces sp. strain CWH03.</title>
        <authorList>
            <person name="Dohra H."/>
            <person name="Kodani S."/>
            <person name="Yamamura H."/>
        </authorList>
    </citation>
    <scope>NUCLEOTIDE SEQUENCE [LARGE SCALE GENOMIC DNA]</scope>
    <source>
        <strain evidence="2 3">CWH03</strain>
    </source>
</reference>
<accession>A0A6A0AY39</accession>
<name>A0A6A0AY39_9ACTN</name>
<gene>
    <name evidence="2" type="ORF">SCWH03_40900</name>
</gene>
<keyword evidence="3" id="KW-1185">Reference proteome</keyword>
<protein>
    <submittedName>
        <fullName evidence="2">Uncharacterized protein</fullName>
    </submittedName>
</protein>
<dbReference type="AlphaFoldDB" id="A0A6A0AY39"/>
<evidence type="ECO:0000313" key="3">
    <source>
        <dbReference type="Proteomes" id="UP000484988"/>
    </source>
</evidence>
<proteinExistence type="predicted"/>